<dbReference type="Pfam" id="PF02201">
    <property type="entry name" value="SWIB"/>
    <property type="match status" value="1"/>
</dbReference>
<keyword evidence="3" id="KW-1185">Reference proteome</keyword>
<dbReference type="EMBL" id="UYRU01081725">
    <property type="protein sequence ID" value="VDN32099.1"/>
    <property type="molecule type" value="Genomic_DNA"/>
</dbReference>
<dbReference type="OrthoDB" id="10263741at2759"/>
<dbReference type="InterPro" id="IPR036885">
    <property type="entry name" value="SWIB_MDM2_dom_sf"/>
</dbReference>
<dbReference type="Proteomes" id="UP000281553">
    <property type="component" value="Unassembled WGS sequence"/>
</dbReference>
<organism evidence="2 3">
    <name type="scientific">Dibothriocephalus latus</name>
    <name type="common">Fish tapeworm</name>
    <name type="synonym">Diphyllobothrium latum</name>
    <dbReference type="NCBI Taxonomy" id="60516"/>
    <lineage>
        <taxon>Eukaryota</taxon>
        <taxon>Metazoa</taxon>
        <taxon>Spiralia</taxon>
        <taxon>Lophotrochozoa</taxon>
        <taxon>Platyhelminthes</taxon>
        <taxon>Cestoda</taxon>
        <taxon>Eucestoda</taxon>
        <taxon>Diphyllobothriidea</taxon>
        <taxon>Diphyllobothriidae</taxon>
        <taxon>Dibothriocephalus</taxon>
    </lineage>
</organism>
<sequence length="126" mass="14536">MFLAFSKPRLQDSHEKDFINCDQYLEQVFGCQRMRFAEIPNRLAQLQHAPDPIVINHVIINEGEDPNKTSCYDIEVEVVCFSPLPSVVAHLINSDLLTYPVTARCTLYINPLKVDTTVCNMFRRTY</sequence>
<feature type="domain" description="DM2" evidence="1">
    <location>
        <begin position="1"/>
        <end position="49"/>
    </location>
</feature>
<dbReference type="Gene3D" id="1.10.245.10">
    <property type="entry name" value="SWIB/MDM2 domain"/>
    <property type="match status" value="1"/>
</dbReference>
<dbReference type="InterPro" id="IPR003121">
    <property type="entry name" value="SWIB_MDM2_domain"/>
</dbReference>
<dbReference type="SUPFAM" id="SSF47592">
    <property type="entry name" value="SWIB/MDM2 domain"/>
    <property type="match status" value="1"/>
</dbReference>
<dbReference type="PANTHER" id="PTHR13844">
    <property type="entry name" value="SWI/SNF-RELATED MATRIX-ASSOCIATED ACTIN-DEPENDENT REGULATOR OF CHROMATIN SUBFAMILY D"/>
    <property type="match status" value="1"/>
</dbReference>
<evidence type="ECO:0000313" key="3">
    <source>
        <dbReference type="Proteomes" id="UP000281553"/>
    </source>
</evidence>
<accession>A0A3P7QQ23</accession>
<evidence type="ECO:0000313" key="2">
    <source>
        <dbReference type="EMBL" id="VDN32099.1"/>
    </source>
</evidence>
<proteinExistence type="predicted"/>
<dbReference type="AlphaFoldDB" id="A0A3P7QQ23"/>
<dbReference type="PROSITE" id="PS51925">
    <property type="entry name" value="SWIB_MDM2"/>
    <property type="match status" value="1"/>
</dbReference>
<protein>
    <recommendedName>
        <fullName evidence="1">DM2 domain-containing protein</fullName>
    </recommendedName>
</protein>
<evidence type="ECO:0000259" key="1">
    <source>
        <dbReference type="PROSITE" id="PS51925"/>
    </source>
</evidence>
<reference evidence="2 3" key="1">
    <citation type="submission" date="2018-11" db="EMBL/GenBank/DDBJ databases">
        <authorList>
            <consortium name="Pathogen Informatics"/>
        </authorList>
    </citation>
    <scope>NUCLEOTIDE SEQUENCE [LARGE SCALE GENOMIC DNA]</scope>
</reference>
<gene>
    <name evidence="2" type="ORF">DILT_LOCUS15902</name>
</gene>
<name>A0A3P7QQ23_DIBLA</name>